<organism evidence="1">
    <name type="scientific">Solanum lycopersicum</name>
    <name type="common">Tomato</name>
    <name type="synonym">Lycopersicon esculentum</name>
    <dbReference type="NCBI Taxonomy" id="4081"/>
    <lineage>
        <taxon>Eukaryota</taxon>
        <taxon>Viridiplantae</taxon>
        <taxon>Streptophyta</taxon>
        <taxon>Embryophyta</taxon>
        <taxon>Tracheophyta</taxon>
        <taxon>Spermatophyta</taxon>
        <taxon>Magnoliopsida</taxon>
        <taxon>eudicotyledons</taxon>
        <taxon>Gunneridae</taxon>
        <taxon>Pentapetalae</taxon>
        <taxon>asterids</taxon>
        <taxon>lamiids</taxon>
        <taxon>Solanales</taxon>
        <taxon>Solanaceae</taxon>
        <taxon>Solanoideae</taxon>
        <taxon>Solaneae</taxon>
        <taxon>Solanum</taxon>
        <taxon>Solanum subgen. Lycopersicon</taxon>
    </lineage>
</organism>
<accession>A0A3Q7F684</accession>
<dbReference type="Proteomes" id="UP000004994">
    <property type="component" value="Chromosome 2"/>
</dbReference>
<keyword evidence="2" id="KW-1185">Reference proteome</keyword>
<dbReference type="Gramene" id="Solyc02g082553.1.1">
    <property type="protein sequence ID" value="Solyc02g082553.1.1"/>
    <property type="gene ID" value="Solyc02g082553.1"/>
</dbReference>
<evidence type="ECO:0000313" key="2">
    <source>
        <dbReference type="Proteomes" id="UP000004994"/>
    </source>
</evidence>
<dbReference type="AlphaFoldDB" id="A0A3Q7F684"/>
<evidence type="ECO:0000313" key="1">
    <source>
        <dbReference type="EnsemblPlants" id="Solyc02g082553.1.1"/>
    </source>
</evidence>
<protein>
    <submittedName>
        <fullName evidence="1">Uncharacterized protein</fullName>
    </submittedName>
</protein>
<proteinExistence type="predicted"/>
<dbReference type="InParanoid" id="A0A3Q7F684"/>
<reference evidence="1" key="2">
    <citation type="submission" date="2019-01" db="UniProtKB">
        <authorList>
            <consortium name="EnsemblPlants"/>
        </authorList>
    </citation>
    <scope>IDENTIFICATION</scope>
    <source>
        <strain evidence="1">cv. Heinz 1706</strain>
    </source>
</reference>
<sequence length="160" mass="18435">MPTLLIFDIILETQGLRIVFHVSFVSKGITSFRLEFIDTSFRVNKYWKSLSRMRGLGKARIGSEEFPPHLLLSHSLLLFTGIPVNYEIKKKRCRAQSFKATLELPSPAAKETDWRVLVRREIRCMPLAIIDQMSEFELYEKVHMFGDALSPSECSNNSSH</sequence>
<name>A0A3Q7F684_SOLLC</name>
<dbReference type="EnsemblPlants" id="Solyc02g082553.1.1">
    <property type="protein sequence ID" value="Solyc02g082553.1.1"/>
    <property type="gene ID" value="Solyc02g082553.1"/>
</dbReference>
<reference evidence="1" key="1">
    <citation type="journal article" date="2012" name="Nature">
        <title>The tomato genome sequence provides insights into fleshy fruit evolution.</title>
        <authorList>
            <consortium name="Tomato Genome Consortium"/>
        </authorList>
    </citation>
    <scope>NUCLEOTIDE SEQUENCE [LARGE SCALE GENOMIC DNA]</scope>
    <source>
        <strain evidence="1">cv. Heinz 1706</strain>
    </source>
</reference>